<gene>
    <name evidence="7" type="ORF">CEN44_20730</name>
</gene>
<dbReference type="RefSeq" id="WP_102205578.1">
    <property type="nucleotide sequence ID" value="NZ_CAWNVR010000602.1"/>
</dbReference>
<comment type="caution">
    <text evidence="7">The sequence shown here is derived from an EMBL/GenBank/DDBJ whole genome shotgun (WGS) entry which is preliminary data.</text>
</comment>
<dbReference type="SMART" id="SM00387">
    <property type="entry name" value="HATPase_c"/>
    <property type="match status" value="1"/>
</dbReference>
<name>A0A2N6JYP6_FISMU</name>
<dbReference type="Gene3D" id="3.30.565.10">
    <property type="entry name" value="Histidine kinase-like ATPase, C-terminal domain"/>
    <property type="match status" value="1"/>
</dbReference>
<dbReference type="InterPro" id="IPR004358">
    <property type="entry name" value="Sig_transdc_His_kin-like_C"/>
</dbReference>
<evidence type="ECO:0000313" key="8">
    <source>
        <dbReference type="Proteomes" id="UP000235036"/>
    </source>
</evidence>
<dbReference type="GO" id="GO:0009927">
    <property type="term" value="F:histidine phosphotransfer kinase activity"/>
    <property type="evidence" value="ECO:0007669"/>
    <property type="project" value="TreeGrafter"/>
</dbReference>
<dbReference type="PRINTS" id="PR00344">
    <property type="entry name" value="BCTRLSENSOR"/>
</dbReference>
<dbReference type="GO" id="GO:0005524">
    <property type="term" value="F:ATP binding"/>
    <property type="evidence" value="ECO:0007669"/>
    <property type="project" value="UniProtKB-KW"/>
</dbReference>
<evidence type="ECO:0000256" key="4">
    <source>
        <dbReference type="ARBA" id="ARBA00022777"/>
    </source>
</evidence>
<dbReference type="PANTHER" id="PTHR43047:SF72">
    <property type="entry name" value="OSMOSENSING HISTIDINE PROTEIN KINASE SLN1"/>
    <property type="match status" value="1"/>
</dbReference>
<organism evidence="7 8">
    <name type="scientific">Fischerella muscicola CCMEE 5323</name>
    <dbReference type="NCBI Taxonomy" id="2019572"/>
    <lineage>
        <taxon>Bacteria</taxon>
        <taxon>Bacillati</taxon>
        <taxon>Cyanobacteriota</taxon>
        <taxon>Cyanophyceae</taxon>
        <taxon>Nostocales</taxon>
        <taxon>Hapalosiphonaceae</taxon>
        <taxon>Fischerella</taxon>
    </lineage>
</organism>
<keyword evidence="8" id="KW-1185">Reference proteome</keyword>
<comment type="catalytic activity">
    <reaction evidence="1">
        <text>ATP + protein L-histidine = ADP + protein N-phospho-L-histidine.</text>
        <dbReference type="EC" id="2.7.13.3"/>
    </reaction>
</comment>
<evidence type="ECO:0000256" key="3">
    <source>
        <dbReference type="ARBA" id="ARBA00022679"/>
    </source>
</evidence>
<dbReference type="PROSITE" id="PS50109">
    <property type="entry name" value="HIS_KIN"/>
    <property type="match status" value="1"/>
</dbReference>
<evidence type="ECO:0000256" key="1">
    <source>
        <dbReference type="ARBA" id="ARBA00000085"/>
    </source>
</evidence>
<dbReference type="GO" id="GO:0005886">
    <property type="term" value="C:plasma membrane"/>
    <property type="evidence" value="ECO:0007669"/>
    <property type="project" value="TreeGrafter"/>
</dbReference>
<feature type="domain" description="Histidine kinase" evidence="6">
    <location>
        <begin position="1"/>
        <end position="108"/>
    </location>
</feature>
<keyword evidence="4" id="KW-0418">Kinase</keyword>
<keyword evidence="3" id="KW-0808">Transferase</keyword>
<protein>
    <recommendedName>
        <fullName evidence="2">histidine kinase</fullName>
        <ecNumber evidence="2">2.7.13.3</ecNumber>
    </recommendedName>
</protein>
<dbReference type="InterPro" id="IPR003594">
    <property type="entry name" value="HATPase_dom"/>
</dbReference>
<dbReference type="SUPFAM" id="SSF55874">
    <property type="entry name" value="ATPase domain of HSP90 chaperone/DNA topoisomerase II/histidine kinase"/>
    <property type="match status" value="1"/>
</dbReference>
<dbReference type="InterPro" id="IPR036890">
    <property type="entry name" value="HATPase_C_sf"/>
</dbReference>
<accession>A0A2N6JYP6</accession>
<evidence type="ECO:0000259" key="6">
    <source>
        <dbReference type="PROSITE" id="PS50109"/>
    </source>
</evidence>
<dbReference type="Pfam" id="PF02518">
    <property type="entry name" value="HATPase_c"/>
    <property type="match status" value="1"/>
</dbReference>
<sequence length="108" mass="12079">LRVYVTETAFLGGWSHQQLTTNNQQPTNTPPSKFIRLWVADNGIGISPEHQKRIFRVFERLHGVEAYPGTGIGLAIVYKGVERMGGLVGVESQLGKGSRFWIQLKSVR</sequence>
<dbReference type="InterPro" id="IPR005467">
    <property type="entry name" value="His_kinase_dom"/>
</dbReference>
<dbReference type="EMBL" id="NRQW01000480">
    <property type="protein sequence ID" value="PLZ86104.1"/>
    <property type="molecule type" value="Genomic_DNA"/>
</dbReference>
<reference evidence="7 8" key="1">
    <citation type="submission" date="2017-08" db="EMBL/GenBank/DDBJ databases">
        <title>Genomes of Fischerella (Mastigocladus) sp. strains.</title>
        <authorList>
            <person name="Miller S.R."/>
        </authorList>
    </citation>
    <scope>NUCLEOTIDE SEQUENCE [LARGE SCALE GENOMIC DNA]</scope>
    <source>
        <strain evidence="7 8">CCMEE 5323</strain>
    </source>
</reference>
<evidence type="ECO:0000256" key="5">
    <source>
        <dbReference type="ARBA" id="ARBA00023012"/>
    </source>
</evidence>
<dbReference type="EC" id="2.7.13.3" evidence="2"/>
<keyword evidence="7" id="KW-0067">ATP-binding</keyword>
<dbReference type="Proteomes" id="UP000235036">
    <property type="component" value="Unassembled WGS sequence"/>
</dbReference>
<evidence type="ECO:0000313" key="7">
    <source>
        <dbReference type="EMBL" id="PLZ86104.1"/>
    </source>
</evidence>
<feature type="non-terminal residue" evidence="7">
    <location>
        <position position="1"/>
    </location>
</feature>
<dbReference type="GO" id="GO:0000155">
    <property type="term" value="F:phosphorelay sensor kinase activity"/>
    <property type="evidence" value="ECO:0007669"/>
    <property type="project" value="TreeGrafter"/>
</dbReference>
<dbReference type="PANTHER" id="PTHR43047">
    <property type="entry name" value="TWO-COMPONENT HISTIDINE PROTEIN KINASE"/>
    <property type="match status" value="1"/>
</dbReference>
<keyword evidence="7" id="KW-0547">Nucleotide-binding</keyword>
<keyword evidence="5" id="KW-0902">Two-component regulatory system</keyword>
<evidence type="ECO:0000256" key="2">
    <source>
        <dbReference type="ARBA" id="ARBA00012438"/>
    </source>
</evidence>
<dbReference type="AlphaFoldDB" id="A0A2N6JYP6"/>
<proteinExistence type="predicted"/>